<feature type="transmembrane region" description="Helical" evidence="1">
    <location>
        <begin position="6"/>
        <end position="26"/>
    </location>
</feature>
<proteinExistence type="predicted"/>
<evidence type="ECO:0000313" key="3">
    <source>
        <dbReference type="Proteomes" id="UP000608754"/>
    </source>
</evidence>
<dbReference type="Proteomes" id="UP000608754">
    <property type="component" value="Unassembled WGS sequence"/>
</dbReference>
<reference evidence="2" key="1">
    <citation type="submission" date="2020-10" db="EMBL/GenBank/DDBJ databases">
        <authorList>
            <person name="Lu T."/>
            <person name="Wang Q."/>
            <person name="Han X."/>
        </authorList>
    </citation>
    <scope>NUCLEOTIDE SEQUENCE</scope>
    <source>
        <strain evidence="2">WQ 117</strain>
    </source>
</reference>
<comment type="caution">
    <text evidence="2">The sequence shown here is derived from an EMBL/GenBank/DDBJ whole genome shotgun (WGS) entry which is preliminary data.</text>
</comment>
<gene>
    <name evidence="2" type="ORF">IM532_13275</name>
</gene>
<name>A0A8J7KIU8_9FLAO</name>
<keyword evidence="1" id="KW-0472">Membrane</keyword>
<accession>A0A8J7KIU8</accession>
<keyword evidence="3" id="KW-1185">Reference proteome</keyword>
<dbReference type="RefSeq" id="WP_194183986.1">
    <property type="nucleotide sequence ID" value="NZ_JADGIK010000019.1"/>
</dbReference>
<dbReference type="EMBL" id="JADGIK010000019">
    <property type="protein sequence ID" value="MBF0598401.1"/>
    <property type="molecule type" value="Genomic_DNA"/>
</dbReference>
<evidence type="ECO:0000256" key="1">
    <source>
        <dbReference type="SAM" id="Phobius"/>
    </source>
</evidence>
<keyword evidence="1" id="KW-0812">Transmembrane</keyword>
<protein>
    <submittedName>
        <fullName evidence="2">Uncharacterized protein</fullName>
    </submittedName>
</protein>
<dbReference type="AlphaFoldDB" id="A0A8J7KIU8"/>
<evidence type="ECO:0000313" key="2">
    <source>
        <dbReference type="EMBL" id="MBF0598401.1"/>
    </source>
</evidence>
<organism evidence="2 3">
    <name type="scientific">Faecalibacter rhinopitheci</name>
    <dbReference type="NCBI Taxonomy" id="2779678"/>
    <lineage>
        <taxon>Bacteria</taxon>
        <taxon>Pseudomonadati</taxon>
        <taxon>Bacteroidota</taxon>
        <taxon>Flavobacteriia</taxon>
        <taxon>Flavobacteriales</taxon>
        <taxon>Weeksellaceae</taxon>
        <taxon>Faecalibacter</taxon>
    </lineage>
</organism>
<sequence length="147" mass="17380">MKHKKLILSIIILVITFFVILQKFYINPNAENSIRNELKEQGEYFVVYKNSHRSHKLYLSTNFNKIDLPENTVIEKVKIDDSINVILPTNELYENAKVGDKIYKLENSNRCFIKRNDSIILFNYLNTNIEGFEEWNPAEINKIIIKK</sequence>
<keyword evidence="1" id="KW-1133">Transmembrane helix</keyword>